<keyword evidence="1" id="KW-0808">Transferase</keyword>
<organism evidence="4 5">
    <name type="scientific">Candidatus Wallbacteria bacterium GWC2_49_35</name>
    <dbReference type="NCBI Taxonomy" id="1817813"/>
    <lineage>
        <taxon>Bacteria</taxon>
        <taxon>Candidatus Walliibacteriota</taxon>
    </lineage>
</organism>
<dbReference type="SMART" id="SM00563">
    <property type="entry name" value="PlsC"/>
    <property type="match status" value="1"/>
</dbReference>
<dbReference type="GO" id="GO:0006654">
    <property type="term" value="P:phosphatidic acid biosynthetic process"/>
    <property type="evidence" value="ECO:0007669"/>
    <property type="project" value="TreeGrafter"/>
</dbReference>
<dbReference type="AlphaFoldDB" id="A0A1F7WE72"/>
<feature type="domain" description="Phospholipid/glycerol acyltransferase" evidence="3">
    <location>
        <begin position="44"/>
        <end position="156"/>
    </location>
</feature>
<dbReference type="InterPro" id="IPR002123">
    <property type="entry name" value="Plipid/glycerol_acylTrfase"/>
</dbReference>
<sequence>MRTADIYFAIYRYVLRFLFAVFFIRYEIEGEENLEYLVKSKTGAVFASNHISNLDPVLYMLVQAVNIRFLAKNSLFRVPVLGWCIRKCGQLSVNRSAADSRAIRSAIDYINKGQVLCIFLEGTRSATGELLPGKPGCAMIACKTKAVVVPSAIWGSHEILPKRAYLPRLSKVKIKIGKPIFFDELYSRLGSEVEDEREVYNLMTDKIMNEIRELHESIRRTA</sequence>
<reference evidence="4 5" key="1">
    <citation type="journal article" date="2016" name="Nat. Commun.">
        <title>Thousands of microbial genomes shed light on interconnected biogeochemical processes in an aquifer system.</title>
        <authorList>
            <person name="Anantharaman K."/>
            <person name="Brown C.T."/>
            <person name="Hug L.A."/>
            <person name="Sharon I."/>
            <person name="Castelle C.J."/>
            <person name="Probst A.J."/>
            <person name="Thomas B.C."/>
            <person name="Singh A."/>
            <person name="Wilkins M.J."/>
            <person name="Karaoz U."/>
            <person name="Brodie E.L."/>
            <person name="Williams K.H."/>
            <person name="Hubbard S.S."/>
            <person name="Banfield J.F."/>
        </authorList>
    </citation>
    <scope>NUCLEOTIDE SEQUENCE [LARGE SCALE GENOMIC DNA]</scope>
</reference>
<proteinExistence type="predicted"/>
<dbReference type="Proteomes" id="UP000178735">
    <property type="component" value="Unassembled WGS sequence"/>
</dbReference>
<name>A0A1F7WE72_9BACT</name>
<evidence type="ECO:0000256" key="1">
    <source>
        <dbReference type="ARBA" id="ARBA00022679"/>
    </source>
</evidence>
<accession>A0A1F7WE72</accession>
<gene>
    <name evidence="4" type="ORF">A2008_03680</name>
</gene>
<dbReference type="PANTHER" id="PTHR10434">
    <property type="entry name" value="1-ACYL-SN-GLYCEROL-3-PHOSPHATE ACYLTRANSFERASE"/>
    <property type="match status" value="1"/>
</dbReference>
<dbReference type="Pfam" id="PF01553">
    <property type="entry name" value="Acyltransferase"/>
    <property type="match status" value="1"/>
</dbReference>
<evidence type="ECO:0000313" key="4">
    <source>
        <dbReference type="EMBL" id="OGM01116.1"/>
    </source>
</evidence>
<comment type="caution">
    <text evidence="4">The sequence shown here is derived from an EMBL/GenBank/DDBJ whole genome shotgun (WGS) entry which is preliminary data.</text>
</comment>
<evidence type="ECO:0000256" key="2">
    <source>
        <dbReference type="ARBA" id="ARBA00023315"/>
    </source>
</evidence>
<dbReference type="SUPFAM" id="SSF69593">
    <property type="entry name" value="Glycerol-3-phosphate (1)-acyltransferase"/>
    <property type="match status" value="1"/>
</dbReference>
<dbReference type="EMBL" id="MGFH01000241">
    <property type="protein sequence ID" value="OGM01116.1"/>
    <property type="molecule type" value="Genomic_DNA"/>
</dbReference>
<evidence type="ECO:0000259" key="3">
    <source>
        <dbReference type="SMART" id="SM00563"/>
    </source>
</evidence>
<dbReference type="STRING" id="1817813.A2008_03680"/>
<dbReference type="GO" id="GO:0003841">
    <property type="term" value="F:1-acylglycerol-3-phosphate O-acyltransferase activity"/>
    <property type="evidence" value="ECO:0007669"/>
    <property type="project" value="TreeGrafter"/>
</dbReference>
<dbReference type="PANTHER" id="PTHR10434:SF11">
    <property type="entry name" value="1-ACYL-SN-GLYCEROL-3-PHOSPHATE ACYLTRANSFERASE"/>
    <property type="match status" value="1"/>
</dbReference>
<dbReference type="CDD" id="cd07989">
    <property type="entry name" value="LPLAT_AGPAT-like"/>
    <property type="match status" value="1"/>
</dbReference>
<protein>
    <recommendedName>
        <fullName evidence="3">Phospholipid/glycerol acyltransferase domain-containing protein</fullName>
    </recommendedName>
</protein>
<evidence type="ECO:0000313" key="5">
    <source>
        <dbReference type="Proteomes" id="UP000178735"/>
    </source>
</evidence>
<keyword evidence="2" id="KW-0012">Acyltransferase</keyword>